<comment type="caution">
    <text evidence="1">The sequence shown here is derived from an EMBL/GenBank/DDBJ whole genome shotgun (WGS) entry which is preliminary data.</text>
</comment>
<evidence type="ECO:0000313" key="2">
    <source>
        <dbReference type="Proteomes" id="UP001500973"/>
    </source>
</evidence>
<protein>
    <submittedName>
        <fullName evidence="1">DsrE family protein</fullName>
    </submittedName>
</protein>
<reference evidence="2" key="1">
    <citation type="journal article" date="2019" name="Int. J. Syst. Evol. Microbiol.">
        <title>The Global Catalogue of Microorganisms (GCM) 10K type strain sequencing project: providing services to taxonomists for standard genome sequencing and annotation.</title>
        <authorList>
            <consortium name="The Broad Institute Genomics Platform"/>
            <consortium name="The Broad Institute Genome Sequencing Center for Infectious Disease"/>
            <person name="Wu L."/>
            <person name="Ma J."/>
        </authorList>
    </citation>
    <scope>NUCLEOTIDE SEQUENCE [LARGE SCALE GENOMIC DNA]</scope>
    <source>
        <strain evidence="2">JCM 11756</strain>
    </source>
</reference>
<organism evidence="1 2">
    <name type="scientific">Streptomyces thermospinosisporus</name>
    <dbReference type="NCBI Taxonomy" id="161482"/>
    <lineage>
        <taxon>Bacteria</taxon>
        <taxon>Bacillati</taxon>
        <taxon>Actinomycetota</taxon>
        <taxon>Actinomycetes</taxon>
        <taxon>Kitasatosporales</taxon>
        <taxon>Streptomycetaceae</taxon>
        <taxon>Streptomyces</taxon>
    </lineage>
</organism>
<keyword evidence="2" id="KW-1185">Reference proteome</keyword>
<gene>
    <name evidence="1" type="ORF">GCM10009601_50010</name>
</gene>
<sequence length="118" mass="13169">MTTKFLFVLHDPPYGTERVYNGMRWATEVARREDTEVKVFLFGDSVVSVVEGQKTPDGYYNAGKMATTFARLGGEIGCCGTCMDARGMSDDNLTKGAHRSSMKELTDWTEWADKVINV</sequence>
<dbReference type="InterPro" id="IPR003787">
    <property type="entry name" value="Sulphur_relay_DsrE/F-like"/>
</dbReference>
<dbReference type="Proteomes" id="UP001500973">
    <property type="component" value="Unassembled WGS sequence"/>
</dbReference>
<dbReference type="Pfam" id="PF02635">
    <property type="entry name" value="DsrE"/>
    <property type="match status" value="1"/>
</dbReference>
<dbReference type="SUPFAM" id="SSF75169">
    <property type="entry name" value="DsrEFH-like"/>
    <property type="match status" value="1"/>
</dbReference>
<dbReference type="PANTHER" id="PTHR34874">
    <property type="entry name" value="PROTEIN YCHN"/>
    <property type="match status" value="1"/>
</dbReference>
<name>A0ABN1Z4B8_9ACTN</name>
<dbReference type="RefSeq" id="WP_344015374.1">
    <property type="nucleotide sequence ID" value="NZ_BAAAIZ010000085.1"/>
</dbReference>
<evidence type="ECO:0000313" key="1">
    <source>
        <dbReference type="EMBL" id="GAA1431248.1"/>
    </source>
</evidence>
<dbReference type="InterPro" id="IPR027396">
    <property type="entry name" value="DsrEFH-like"/>
</dbReference>
<dbReference type="EMBL" id="BAAAIZ010000085">
    <property type="protein sequence ID" value="GAA1431248.1"/>
    <property type="molecule type" value="Genomic_DNA"/>
</dbReference>
<accession>A0ABN1Z4B8</accession>
<dbReference type="PANTHER" id="PTHR34874:SF1">
    <property type="entry name" value="PROTEIN YCHN"/>
    <property type="match status" value="1"/>
</dbReference>
<dbReference type="Gene3D" id="3.40.1260.10">
    <property type="entry name" value="DsrEFH-like"/>
    <property type="match status" value="1"/>
</dbReference>
<proteinExistence type="predicted"/>